<evidence type="ECO:0000256" key="9">
    <source>
        <dbReference type="ARBA" id="ARBA00022786"/>
    </source>
</evidence>
<evidence type="ECO:0000256" key="10">
    <source>
        <dbReference type="ARBA" id="ARBA00022833"/>
    </source>
</evidence>
<keyword evidence="6" id="KW-0812">Transmembrane</keyword>
<evidence type="ECO:0000256" key="8">
    <source>
        <dbReference type="ARBA" id="ARBA00022771"/>
    </source>
</evidence>
<evidence type="ECO:0000259" key="15">
    <source>
        <dbReference type="PROSITE" id="PS50089"/>
    </source>
</evidence>
<feature type="region of interest" description="Disordered" evidence="14">
    <location>
        <begin position="70"/>
        <end position="99"/>
    </location>
</feature>
<keyword evidence="9" id="KW-0833">Ubl conjugation pathway</keyword>
<protein>
    <recommendedName>
        <fullName evidence="4">RING-type E3 ubiquitin transferase</fullName>
        <ecNumber evidence="4">2.3.2.27</ecNumber>
    </recommendedName>
</protein>
<dbReference type="InterPro" id="IPR001841">
    <property type="entry name" value="Znf_RING"/>
</dbReference>
<dbReference type="SMART" id="SM00184">
    <property type="entry name" value="RING"/>
    <property type="match status" value="1"/>
</dbReference>
<reference evidence="16" key="2">
    <citation type="submission" date="2018-03" db="EMBL/GenBank/DDBJ databases">
        <title>The Triticum urartu genome reveals the dynamic nature of wheat genome evolution.</title>
        <authorList>
            <person name="Ling H."/>
            <person name="Ma B."/>
            <person name="Shi X."/>
            <person name="Liu H."/>
            <person name="Dong L."/>
            <person name="Sun H."/>
            <person name="Cao Y."/>
            <person name="Gao Q."/>
            <person name="Zheng S."/>
            <person name="Li Y."/>
            <person name="Yu Y."/>
            <person name="Du H."/>
            <person name="Qi M."/>
            <person name="Li Y."/>
            <person name="Yu H."/>
            <person name="Cui Y."/>
            <person name="Wang N."/>
            <person name="Chen C."/>
            <person name="Wu H."/>
            <person name="Zhao Y."/>
            <person name="Zhang J."/>
            <person name="Li Y."/>
            <person name="Zhou W."/>
            <person name="Zhang B."/>
            <person name="Hu W."/>
            <person name="Eijk M."/>
            <person name="Tang J."/>
            <person name="Witsenboer H."/>
            <person name="Zhao S."/>
            <person name="Li Z."/>
            <person name="Zhang A."/>
            <person name="Wang D."/>
            <person name="Liang C."/>
        </authorList>
    </citation>
    <scope>NUCLEOTIDE SEQUENCE [LARGE SCALE GENOMIC DNA]</scope>
    <source>
        <strain evidence="16">cv. G1812</strain>
    </source>
</reference>
<proteinExistence type="predicted"/>
<comment type="pathway">
    <text evidence="3">Protein modification; protein ubiquitination.</text>
</comment>
<feature type="compositionally biased region" description="Pro residues" evidence="14">
    <location>
        <begin position="84"/>
        <end position="94"/>
    </location>
</feature>
<dbReference type="PANTHER" id="PTHR46913">
    <property type="entry name" value="RING-H2 FINGER PROTEIN ATL16"/>
    <property type="match status" value="1"/>
</dbReference>
<evidence type="ECO:0000313" key="17">
    <source>
        <dbReference type="Proteomes" id="UP000015106"/>
    </source>
</evidence>
<dbReference type="CDD" id="cd16461">
    <property type="entry name" value="RING-H2_EL5-like"/>
    <property type="match status" value="1"/>
</dbReference>
<evidence type="ECO:0000256" key="13">
    <source>
        <dbReference type="PROSITE-ProRule" id="PRU00175"/>
    </source>
</evidence>
<dbReference type="PANTHER" id="PTHR46913:SF1">
    <property type="entry name" value="RING-H2 FINGER PROTEIN ATL16"/>
    <property type="match status" value="1"/>
</dbReference>
<dbReference type="GO" id="GO:0061630">
    <property type="term" value="F:ubiquitin protein ligase activity"/>
    <property type="evidence" value="ECO:0007669"/>
    <property type="project" value="UniProtKB-EC"/>
</dbReference>
<dbReference type="Pfam" id="PF13639">
    <property type="entry name" value="zf-RING_2"/>
    <property type="match status" value="1"/>
</dbReference>
<dbReference type="GO" id="GO:0008270">
    <property type="term" value="F:zinc ion binding"/>
    <property type="evidence" value="ECO:0007669"/>
    <property type="project" value="UniProtKB-KW"/>
</dbReference>
<dbReference type="Gene3D" id="3.30.40.10">
    <property type="entry name" value="Zinc/RING finger domain, C3HC4 (zinc finger)"/>
    <property type="match status" value="1"/>
</dbReference>
<reference evidence="17" key="1">
    <citation type="journal article" date="2013" name="Nature">
        <title>Draft genome of the wheat A-genome progenitor Triticum urartu.</title>
        <authorList>
            <person name="Ling H.Q."/>
            <person name="Zhao S."/>
            <person name="Liu D."/>
            <person name="Wang J."/>
            <person name="Sun H."/>
            <person name="Zhang C."/>
            <person name="Fan H."/>
            <person name="Li D."/>
            <person name="Dong L."/>
            <person name="Tao Y."/>
            <person name="Gao C."/>
            <person name="Wu H."/>
            <person name="Li Y."/>
            <person name="Cui Y."/>
            <person name="Guo X."/>
            <person name="Zheng S."/>
            <person name="Wang B."/>
            <person name="Yu K."/>
            <person name="Liang Q."/>
            <person name="Yang W."/>
            <person name="Lou X."/>
            <person name="Chen J."/>
            <person name="Feng M."/>
            <person name="Jian J."/>
            <person name="Zhang X."/>
            <person name="Luo G."/>
            <person name="Jiang Y."/>
            <person name="Liu J."/>
            <person name="Wang Z."/>
            <person name="Sha Y."/>
            <person name="Zhang B."/>
            <person name="Wu H."/>
            <person name="Tang D."/>
            <person name="Shen Q."/>
            <person name="Xue P."/>
            <person name="Zou S."/>
            <person name="Wang X."/>
            <person name="Liu X."/>
            <person name="Wang F."/>
            <person name="Yang Y."/>
            <person name="An X."/>
            <person name="Dong Z."/>
            <person name="Zhang K."/>
            <person name="Zhang X."/>
            <person name="Luo M.C."/>
            <person name="Dvorak J."/>
            <person name="Tong Y."/>
            <person name="Wang J."/>
            <person name="Yang H."/>
            <person name="Li Z."/>
            <person name="Wang D."/>
            <person name="Zhang A."/>
            <person name="Wang J."/>
        </authorList>
    </citation>
    <scope>NUCLEOTIDE SEQUENCE</scope>
    <source>
        <strain evidence="17">cv. G1812</strain>
    </source>
</reference>
<keyword evidence="5" id="KW-0808">Transferase</keyword>
<comment type="subcellular location">
    <subcellularLocation>
        <location evidence="2">Membrane</location>
        <topology evidence="2">Single-pass membrane protein</topology>
    </subcellularLocation>
</comment>
<accession>A0A8R7U2I5</accession>
<keyword evidence="17" id="KW-1185">Reference proteome</keyword>
<keyword evidence="12" id="KW-0472">Membrane</keyword>
<dbReference type="EnsemblPlants" id="TuG1812G0300005263.01.T01">
    <property type="protein sequence ID" value="TuG1812G0300005263.01.T01.cds307613"/>
    <property type="gene ID" value="TuG1812G0300005263.01"/>
</dbReference>
<feature type="compositionally biased region" description="Low complexity" evidence="14">
    <location>
        <begin position="254"/>
        <end position="272"/>
    </location>
</feature>
<feature type="domain" description="RING-type" evidence="15">
    <location>
        <begin position="18"/>
        <end position="60"/>
    </location>
</feature>
<dbReference type="InterPro" id="IPR013083">
    <property type="entry name" value="Znf_RING/FYVE/PHD"/>
</dbReference>
<keyword evidence="7" id="KW-0479">Metal-binding</keyword>
<feature type="region of interest" description="Disordered" evidence="14">
    <location>
        <begin position="235"/>
        <end position="272"/>
    </location>
</feature>
<evidence type="ECO:0000256" key="12">
    <source>
        <dbReference type="ARBA" id="ARBA00023136"/>
    </source>
</evidence>
<keyword evidence="8 13" id="KW-0863">Zinc-finger</keyword>
<evidence type="ECO:0000256" key="7">
    <source>
        <dbReference type="ARBA" id="ARBA00022723"/>
    </source>
</evidence>
<evidence type="ECO:0000256" key="5">
    <source>
        <dbReference type="ARBA" id="ARBA00022679"/>
    </source>
</evidence>
<evidence type="ECO:0000256" key="4">
    <source>
        <dbReference type="ARBA" id="ARBA00012483"/>
    </source>
</evidence>
<organism evidence="16 17">
    <name type="scientific">Triticum urartu</name>
    <name type="common">Red wild einkorn</name>
    <name type="synonym">Crithodium urartu</name>
    <dbReference type="NCBI Taxonomy" id="4572"/>
    <lineage>
        <taxon>Eukaryota</taxon>
        <taxon>Viridiplantae</taxon>
        <taxon>Streptophyta</taxon>
        <taxon>Embryophyta</taxon>
        <taxon>Tracheophyta</taxon>
        <taxon>Spermatophyta</taxon>
        <taxon>Magnoliopsida</taxon>
        <taxon>Liliopsida</taxon>
        <taxon>Poales</taxon>
        <taxon>Poaceae</taxon>
        <taxon>BOP clade</taxon>
        <taxon>Pooideae</taxon>
        <taxon>Triticodae</taxon>
        <taxon>Triticeae</taxon>
        <taxon>Triticinae</taxon>
        <taxon>Triticum</taxon>
    </lineage>
</organism>
<name>A0A8R7U2I5_TRIUA</name>
<dbReference type="GO" id="GO:0016020">
    <property type="term" value="C:membrane"/>
    <property type="evidence" value="ECO:0007669"/>
    <property type="project" value="UniProtKB-SubCell"/>
</dbReference>
<evidence type="ECO:0000256" key="11">
    <source>
        <dbReference type="ARBA" id="ARBA00022989"/>
    </source>
</evidence>
<evidence type="ECO:0000256" key="3">
    <source>
        <dbReference type="ARBA" id="ARBA00004906"/>
    </source>
</evidence>
<dbReference type="InterPro" id="IPR044600">
    <property type="entry name" value="ATL1/ATL16-like"/>
</dbReference>
<dbReference type="Proteomes" id="UP000015106">
    <property type="component" value="Chromosome 3"/>
</dbReference>
<evidence type="ECO:0000256" key="2">
    <source>
        <dbReference type="ARBA" id="ARBA00004167"/>
    </source>
</evidence>
<dbReference type="Gramene" id="TuG1812G0300005263.01.T01">
    <property type="protein sequence ID" value="TuG1812G0300005263.01.T01.cds307613"/>
    <property type="gene ID" value="TuG1812G0300005263.01"/>
</dbReference>
<dbReference type="SUPFAM" id="SSF57850">
    <property type="entry name" value="RING/U-box"/>
    <property type="match status" value="1"/>
</dbReference>
<evidence type="ECO:0000313" key="16">
    <source>
        <dbReference type="EnsemblPlants" id="TuG1812G0300005263.01.T01.cds307613"/>
    </source>
</evidence>
<keyword evidence="10" id="KW-0862">Zinc</keyword>
<dbReference type="EC" id="2.3.2.27" evidence="4"/>
<dbReference type="GO" id="GO:0016567">
    <property type="term" value="P:protein ubiquitination"/>
    <property type="evidence" value="ECO:0007669"/>
    <property type="project" value="InterPro"/>
</dbReference>
<dbReference type="PROSITE" id="PS50089">
    <property type="entry name" value="ZF_RING_2"/>
    <property type="match status" value="1"/>
</dbReference>
<keyword evidence="11" id="KW-1133">Transmembrane helix</keyword>
<sequence length="272" mass="28725">MAYADVKEHKAVKGALECAVCLSEFDDDETLRLLPKCSHVFHPDCIDTWLASHITCPVCRANLVPNDTDFPATGDELSSVHPASQPPQEVPPPASATEAAPTVVIDAEESGDERIIREETDELACIGSLKRALRSKSSRAPTHFSRSHSTGHSLAARASICTGPGAGVKRFTLRLPEPEHAGRLRRMKSLVAFTAGRQGSTYRSLRLCGEPATAAAAAARAAGWASQAGGHLSCRGLSPRRGGRGPPGVPSWTARARAGSRPAPAAGQWTAK</sequence>
<evidence type="ECO:0000256" key="1">
    <source>
        <dbReference type="ARBA" id="ARBA00000900"/>
    </source>
</evidence>
<comment type="catalytic activity">
    <reaction evidence="1">
        <text>S-ubiquitinyl-[E2 ubiquitin-conjugating enzyme]-L-cysteine + [acceptor protein]-L-lysine = [E2 ubiquitin-conjugating enzyme]-L-cysteine + N(6)-ubiquitinyl-[acceptor protein]-L-lysine.</text>
        <dbReference type="EC" id="2.3.2.27"/>
    </reaction>
</comment>
<dbReference type="FunFam" id="3.30.40.10:FF:000187">
    <property type="entry name" value="E3 ubiquitin-protein ligase ATL6"/>
    <property type="match status" value="1"/>
</dbReference>
<evidence type="ECO:0000256" key="6">
    <source>
        <dbReference type="ARBA" id="ARBA00022692"/>
    </source>
</evidence>
<evidence type="ECO:0000256" key="14">
    <source>
        <dbReference type="SAM" id="MobiDB-lite"/>
    </source>
</evidence>
<reference evidence="16" key="3">
    <citation type="submission" date="2022-06" db="UniProtKB">
        <authorList>
            <consortium name="EnsemblPlants"/>
        </authorList>
    </citation>
    <scope>IDENTIFICATION</scope>
</reference>
<dbReference type="AlphaFoldDB" id="A0A8R7U2I5"/>